<dbReference type="PROSITE" id="PS01159">
    <property type="entry name" value="WW_DOMAIN_1"/>
    <property type="match status" value="1"/>
</dbReference>
<dbReference type="InterPro" id="IPR036020">
    <property type="entry name" value="WW_dom_sf"/>
</dbReference>
<dbReference type="CDD" id="cd00201">
    <property type="entry name" value="WW"/>
    <property type="match status" value="1"/>
</dbReference>
<name>A0A9W7FJR3_9STRA</name>
<dbReference type="InterPro" id="IPR001202">
    <property type="entry name" value="WW_dom"/>
</dbReference>
<dbReference type="Pfam" id="PF00397">
    <property type="entry name" value="WW"/>
    <property type="match status" value="1"/>
</dbReference>
<gene>
    <name evidence="3" type="ORF">TrVE_jg2193</name>
</gene>
<keyword evidence="1" id="KW-0472">Membrane</keyword>
<dbReference type="EMBL" id="BRXX01000465">
    <property type="protein sequence ID" value="GMI13330.1"/>
    <property type="molecule type" value="Genomic_DNA"/>
</dbReference>
<sequence length="102" mass="11505">MIGNSLALIASFTDSDQSFIDLLGGVMAAMNIVYFTLFMFKYDREVEKALDREAEWTAGVKVNSNLGAELKDAVDPWISATDADGNLYYINRDTNETRWERP</sequence>
<feature type="domain" description="WW" evidence="2">
    <location>
        <begin position="71"/>
        <end position="102"/>
    </location>
</feature>
<feature type="transmembrane region" description="Helical" evidence="1">
    <location>
        <begin position="20"/>
        <end position="40"/>
    </location>
</feature>
<evidence type="ECO:0000256" key="1">
    <source>
        <dbReference type="SAM" id="Phobius"/>
    </source>
</evidence>
<evidence type="ECO:0000313" key="4">
    <source>
        <dbReference type="Proteomes" id="UP001165160"/>
    </source>
</evidence>
<dbReference type="AlphaFoldDB" id="A0A9W7FJR3"/>
<dbReference type="SUPFAM" id="SSF51045">
    <property type="entry name" value="WW domain"/>
    <property type="match status" value="1"/>
</dbReference>
<proteinExistence type="predicted"/>
<reference evidence="4" key="1">
    <citation type="journal article" date="2023" name="Commun. Biol.">
        <title>Genome analysis of Parmales, the sister group of diatoms, reveals the evolutionary specialization of diatoms from phago-mixotrophs to photoautotrophs.</title>
        <authorList>
            <person name="Ban H."/>
            <person name="Sato S."/>
            <person name="Yoshikawa S."/>
            <person name="Yamada K."/>
            <person name="Nakamura Y."/>
            <person name="Ichinomiya M."/>
            <person name="Sato N."/>
            <person name="Blanc-Mathieu R."/>
            <person name="Endo H."/>
            <person name="Kuwata A."/>
            <person name="Ogata H."/>
        </authorList>
    </citation>
    <scope>NUCLEOTIDE SEQUENCE [LARGE SCALE GENOMIC DNA]</scope>
    <source>
        <strain evidence="4">NIES 3699</strain>
    </source>
</reference>
<accession>A0A9W7FJR3</accession>
<keyword evidence="1" id="KW-1133">Transmembrane helix</keyword>
<keyword evidence="4" id="KW-1185">Reference proteome</keyword>
<protein>
    <recommendedName>
        <fullName evidence="2">WW domain-containing protein</fullName>
    </recommendedName>
</protein>
<organism evidence="3 4">
    <name type="scientific">Triparma verrucosa</name>
    <dbReference type="NCBI Taxonomy" id="1606542"/>
    <lineage>
        <taxon>Eukaryota</taxon>
        <taxon>Sar</taxon>
        <taxon>Stramenopiles</taxon>
        <taxon>Ochrophyta</taxon>
        <taxon>Bolidophyceae</taxon>
        <taxon>Parmales</taxon>
        <taxon>Triparmaceae</taxon>
        <taxon>Triparma</taxon>
    </lineage>
</organism>
<evidence type="ECO:0000259" key="2">
    <source>
        <dbReference type="PROSITE" id="PS50020"/>
    </source>
</evidence>
<dbReference type="Proteomes" id="UP001165160">
    <property type="component" value="Unassembled WGS sequence"/>
</dbReference>
<keyword evidence="1" id="KW-0812">Transmembrane</keyword>
<dbReference type="PROSITE" id="PS50020">
    <property type="entry name" value="WW_DOMAIN_2"/>
    <property type="match status" value="1"/>
</dbReference>
<dbReference type="Gene3D" id="2.20.70.10">
    <property type="match status" value="1"/>
</dbReference>
<evidence type="ECO:0000313" key="3">
    <source>
        <dbReference type="EMBL" id="GMI13330.1"/>
    </source>
</evidence>
<comment type="caution">
    <text evidence="3">The sequence shown here is derived from an EMBL/GenBank/DDBJ whole genome shotgun (WGS) entry which is preliminary data.</text>
</comment>